<proteinExistence type="predicted"/>
<evidence type="ECO:0000313" key="1">
    <source>
        <dbReference type="EMBL" id="CAG8554869.1"/>
    </source>
</evidence>
<dbReference type="EMBL" id="CAJVPV010003575">
    <property type="protein sequence ID" value="CAG8554869.1"/>
    <property type="molecule type" value="Genomic_DNA"/>
</dbReference>
<name>A0A9N9B655_9GLOM</name>
<gene>
    <name evidence="1" type="ORF">AMORRO_LOCUS5743</name>
</gene>
<comment type="caution">
    <text evidence="1">The sequence shown here is derived from an EMBL/GenBank/DDBJ whole genome shotgun (WGS) entry which is preliminary data.</text>
</comment>
<evidence type="ECO:0000313" key="2">
    <source>
        <dbReference type="Proteomes" id="UP000789342"/>
    </source>
</evidence>
<keyword evidence="2" id="KW-1185">Reference proteome</keyword>
<protein>
    <submittedName>
        <fullName evidence="1">13136_t:CDS:1</fullName>
    </submittedName>
</protein>
<dbReference type="Proteomes" id="UP000789342">
    <property type="component" value="Unassembled WGS sequence"/>
</dbReference>
<dbReference type="AlphaFoldDB" id="A0A9N9B655"/>
<reference evidence="1" key="1">
    <citation type="submission" date="2021-06" db="EMBL/GenBank/DDBJ databases">
        <authorList>
            <person name="Kallberg Y."/>
            <person name="Tangrot J."/>
            <person name="Rosling A."/>
        </authorList>
    </citation>
    <scope>NUCLEOTIDE SEQUENCE</scope>
    <source>
        <strain evidence="1">CL551</strain>
    </source>
</reference>
<accession>A0A9N9B655</accession>
<sequence>MNDEFSTTKDNYMSSDEDFFIIKNRPTLDNNNQNKSDLDGYNQQNEIDNSIENSQIIQTNNKFSIENEFQIFNQFNDSINKSFIDEYMTSNFFTIKNGLGFNIDN</sequence>
<organism evidence="1 2">
    <name type="scientific">Acaulospora morrowiae</name>
    <dbReference type="NCBI Taxonomy" id="94023"/>
    <lineage>
        <taxon>Eukaryota</taxon>
        <taxon>Fungi</taxon>
        <taxon>Fungi incertae sedis</taxon>
        <taxon>Mucoromycota</taxon>
        <taxon>Glomeromycotina</taxon>
        <taxon>Glomeromycetes</taxon>
        <taxon>Diversisporales</taxon>
        <taxon>Acaulosporaceae</taxon>
        <taxon>Acaulospora</taxon>
    </lineage>
</organism>